<dbReference type="Proteomes" id="UP000186922">
    <property type="component" value="Unassembled WGS sequence"/>
</dbReference>
<dbReference type="OrthoDB" id="71166at2759"/>
<dbReference type="AlphaFoldDB" id="A0A1D1UPX0"/>
<proteinExistence type="predicted"/>
<accession>A0A1D1UPX0</accession>
<organism evidence="1 2">
    <name type="scientific">Ramazzottius varieornatus</name>
    <name type="common">Water bear</name>
    <name type="synonym">Tardigrade</name>
    <dbReference type="NCBI Taxonomy" id="947166"/>
    <lineage>
        <taxon>Eukaryota</taxon>
        <taxon>Metazoa</taxon>
        <taxon>Ecdysozoa</taxon>
        <taxon>Tardigrada</taxon>
        <taxon>Eutardigrada</taxon>
        <taxon>Parachela</taxon>
        <taxon>Hypsibioidea</taxon>
        <taxon>Ramazzottiidae</taxon>
        <taxon>Ramazzottius</taxon>
    </lineage>
</organism>
<comment type="caution">
    <text evidence="1">The sequence shown here is derived from an EMBL/GenBank/DDBJ whole genome shotgun (WGS) entry which is preliminary data.</text>
</comment>
<sequence length="98" mass="10953">MEEEAETSEILVRCSKMGVPLGKHTLIKIVKGMAIAQDLARLVSVTNGEYVYITIQALPNFPPSGKLSRAFEISDEDVSTDLPKCTKPWMSSIKRWQQ</sequence>
<evidence type="ECO:0000313" key="1">
    <source>
        <dbReference type="EMBL" id="GAU91491.1"/>
    </source>
</evidence>
<protein>
    <submittedName>
        <fullName evidence="1">Uncharacterized protein</fullName>
    </submittedName>
</protein>
<dbReference type="EMBL" id="BDGG01000002">
    <property type="protein sequence ID" value="GAU91491.1"/>
    <property type="molecule type" value="Genomic_DNA"/>
</dbReference>
<gene>
    <name evidence="1" type="primary">RvY_03731-1</name>
    <name evidence="1" type="synonym">RvY_03731.1</name>
    <name evidence="1" type="ORF">RvY_03731</name>
</gene>
<keyword evidence="2" id="KW-1185">Reference proteome</keyword>
<evidence type="ECO:0000313" key="2">
    <source>
        <dbReference type="Proteomes" id="UP000186922"/>
    </source>
</evidence>
<reference evidence="1 2" key="1">
    <citation type="journal article" date="2016" name="Nat. Commun.">
        <title>Extremotolerant tardigrade genome and improved radiotolerance of human cultured cells by tardigrade-unique protein.</title>
        <authorList>
            <person name="Hashimoto T."/>
            <person name="Horikawa D.D."/>
            <person name="Saito Y."/>
            <person name="Kuwahara H."/>
            <person name="Kozuka-Hata H."/>
            <person name="Shin-I T."/>
            <person name="Minakuchi Y."/>
            <person name="Ohishi K."/>
            <person name="Motoyama A."/>
            <person name="Aizu T."/>
            <person name="Enomoto A."/>
            <person name="Kondo K."/>
            <person name="Tanaka S."/>
            <person name="Hara Y."/>
            <person name="Koshikawa S."/>
            <person name="Sagara H."/>
            <person name="Miura T."/>
            <person name="Yokobori S."/>
            <person name="Miyagawa K."/>
            <person name="Suzuki Y."/>
            <person name="Kubo T."/>
            <person name="Oyama M."/>
            <person name="Kohara Y."/>
            <person name="Fujiyama A."/>
            <person name="Arakawa K."/>
            <person name="Katayama T."/>
            <person name="Toyoda A."/>
            <person name="Kunieda T."/>
        </authorList>
    </citation>
    <scope>NUCLEOTIDE SEQUENCE [LARGE SCALE GENOMIC DNA]</scope>
    <source>
        <strain evidence="1 2">YOKOZUNA-1</strain>
    </source>
</reference>
<name>A0A1D1UPX0_RAMVA</name>